<sequence length="676" mass="70047">MPDSPDDTAAVPAHGIAGWPLGGADPGRPRPDSLPDGAPWPRIRVLTVAAGTEPRLSETIASVARQRYPESRHDLVPPGEAARVAAAILADRAGDGLLFLRAGDLLAPGALAALALEMALTGAAAVAGLRVLFDRRVSAVDLPSLAGTEEADIPFTGGEILWSRRRLMESGRLDPTGPLGPEAAWRGLSALGARVARIGRPVLLQHAPTGDERGRRTGRALSIVALTGTGYAGGAGIAQRRLGNALMLAGHRITDVTLSEESPPAAAEWTDSFPVSESAILSGGHDLVLAGNLHGATRTLGILGRLSGHLPIALVLHDLFPLTGRCAQPKGCPRIAAGGCDAACPTPDEYPQLARRRVAPVYAAKRAVLARRRGPLLLANSAWTLAQARRLAPPEAATASVTLAFPTGVFRPADRAALRRELGLPADDVLILISAVIVDGPDKGFSDLAATLRRVARPGLGFVAIGRLDDPGRLGLPNLFAPGPIAEEARLAAWYGACDLHVTASRLETLGQTPIEAGLCGTPTIAYRAGGLTSAVIDGVSGRLVPDEPGALAAAIEDLVADGPAQARLGAFARIALENRFSPASAAISLDTLFRDSGLLPDTGGRLRFGAAMLGHFPDAAERHPGAAGTVAPSTGRLVRALRLAKQAVLGRNLPLPLRRCLYWASAIRTGLRGPA</sequence>
<keyword evidence="4" id="KW-1185">Reference proteome</keyword>
<protein>
    <submittedName>
        <fullName evidence="3">D-inositol-3-phosphate glycosyltransferase</fullName>
    </submittedName>
</protein>
<proteinExistence type="predicted"/>
<dbReference type="EMBL" id="BPRB01000134">
    <property type="protein sequence ID" value="GJE60421.1"/>
    <property type="molecule type" value="Genomic_DNA"/>
</dbReference>
<feature type="domain" description="Glycosyl transferase family 1" evidence="2">
    <location>
        <begin position="478"/>
        <end position="574"/>
    </location>
</feature>
<dbReference type="PANTHER" id="PTHR45947">
    <property type="entry name" value="SULFOQUINOVOSYL TRANSFERASE SQD2"/>
    <property type="match status" value="1"/>
</dbReference>
<evidence type="ECO:0000256" key="1">
    <source>
        <dbReference type="SAM" id="MobiDB-lite"/>
    </source>
</evidence>
<gene>
    <name evidence="3" type="primary">mshA_11</name>
    <name evidence="3" type="ORF">MPOCJGCO_2533</name>
</gene>
<reference evidence="3" key="1">
    <citation type="journal article" date="2021" name="Front. Microbiol.">
        <title>Comprehensive Comparative Genomics and Phenotyping of Methylobacterium Species.</title>
        <authorList>
            <person name="Alessa O."/>
            <person name="Ogura Y."/>
            <person name="Fujitani Y."/>
            <person name="Takami H."/>
            <person name="Hayashi T."/>
            <person name="Sahin N."/>
            <person name="Tani A."/>
        </authorList>
    </citation>
    <scope>NUCLEOTIDE SEQUENCE</scope>
    <source>
        <strain evidence="3">DSM 23632</strain>
    </source>
</reference>
<evidence type="ECO:0000259" key="2">
    <source>
        <dbReference type="Pfam" id="PF00534"/>
    </source>
</evidence>
<dbReference type="SUPFAM" id="SSF53448">
    <property type="entry name" value="Nucleotide-diphospho-sugar transferases"/>
    <property type="match status" value="1"/>
</dbReference>
<dbReference type="PANTHER" id="PTHR45947:SF3">
    <property type="entry name" value="SULFOQUINOVOSYL TRANSFERASE SQD2"/>
    <property type="match status" value="1"/>
</dbReference>
<comment type="caution">
    <text evidence="3">The sequence shown here is derived from an EMBL/GenBank/DDBJ whole genome shotgun (WGS) entry which is preliminary data.</text>
</comment>
<dbReference type="RefSeq" id="WP_238183019.1">
    <property type="nucleotide sequence ID" value="NZ_BPRB01000134.1"/>
</dbReference>
<dbReference type="Proteomes" id="UP001055057">
    <property type="component" value="Unassembled WGS sequence"/>
</dbReference>
<accession>A0ABQ4TYU2</accession>
<dbReference type="InterPro" id="IPR029044">
    <property type="entry name" value="Nucleotide-diphossugar_trans"/>
</dbReference>
<dbReference type="InterPro" id="IPR050194">
    <property type="entry name" value="Glycosyltransferase_grp1"/>
</dbReference>
<dbReference type="Pfam" id="PF00534">
    <property type="entry name" value="Glycos_transf_1"/>
    <property type="match status" value="1"/>
</dbReference>
<evidence type="ECO:0000313" key="3">
    <source>
        <dbReference type="EMBL" id="GJE60421.1"/>
    </source>
</evidence>
<organism evidence="3 4">
    <name type="scientific">Methylobacterium trifolii</name>
    <dbReference type="NCBI Taxonomy" id="1003092"/>
    <lineage>
        <taxon>Bacteria</taxon>
        <taxon>Pseudomonadati</taxon>
        <taxon>Pseudomonadota</taxon>
        <taxon>Alphaproteobacteria</taxon>
        <taxon>Hyphomicrobiales</taxon>
        <taxon>Methylobacteriaceae</taxon>
        <taxon>Methylobacterium</taxon>
    </lineage>
</organism>
<feature type="region of interest" description="Disordered" evidence="1">
    <location>
        <begin position="1"/>
        <end position="39"/>
    </location>
</feature>
<reference evidence="3" key="2">
    <citation type="submission" date="2021-08" db="EMBL/GenBank/DDBJ databases">
        <authorList>
            <person name="Tani A."/>
            <person name="Ola A."/>
            <person name="Ogura Y."/>
            <person name="Katsura K."/>
            <person name="Hayashi T."/>
        </authorList>
    </citation>
    <scope>NUCLEOTIDE SEQUENCE</scope>
    <source>
        <strain evidence="3">DSM 23632</strain>
    </source>
</reference>
<name>A0ABQ4TYU2_9HYPH</name>
<evidence type="ECO:0000313" key="4">
    <source>
        <dbReference type="Proteomes" id="UP001055057"/>
    </source>
</evidence>
<dbReference type="Gene3D" id="3.40.50.2000">
    <property type="entry name" value="Glycogen Phosphorylase B"/>
    <property type="match status" value="2"/>
</dbReference>
<dbReference type="InterPro" id="IPR001296">
    <property type="entry name" value="Glyco_trans_1"/>
</dbReference>
<dbReference type="SUPFAM" id="SSF53756">
    <property type="entry name" value="UDP-Glycosyltransferase/glycogen phosphorylase"/>
    <property type="match status" value="1"/>
</dbReference>